<evidence type="ECO:0000313" key="3">
    <source>
        <dbReference type="EMBL" id="AOO89582.1"/>
    </source>
</evidence>
<accession>A0A1B8RF77</accession>
<evidence type="ECO:0000256" key="1">
    <source>
        <dbReference type="SAM" id="SignalP"/>
    </source>
</evidence>
<proteinExistence type="predicted"/>
<feature type="domain" description="DUF4189" evidence="2">
    <location>
        <begin position="25"/>
        <end position="118"/>
    </location>
</feature>
<name>A0A1B8RF77_RHILT</name>
<reference evidence="3" key="1">
    <citation type="journal article" date="2015" name="BMC Genomics">
        <title>Transcriptome profiling of a Rhizobium leguminosarum bv. trifolii rosR mutant reveals the role of the transcriptional regulator RosR in motility, synthesis of cell-surface components, and other cellular processes.</title>
        <authorList>
            <person name="Rachwal K."/>
            <person name="Matczynska E."/>
            <person name="Janczarek M."/>
        </authorList>
    </citation>
    <scope>NUCLEOTIDE SEQUENCE</scope>
    <source>
        <strain evidence="3">Rt24.2</strain>
    </source>
</reference>
<dbReference type="EMBL" id="KX487218">
    <property type="protein sequence ID" value="AOO89582.1"/>
    <property type="molecule type" value="Genomic_DNA"/>
</dbReference>
<sequence>MKRISASLAILTVLAGAGPALADSYGAIAYSPSIGALGWSYAHDNRGDAEIVARRNCDSSANDCRIAIWFRNACGAVAVGHRGGWGSGWGYDNREAQRQAIRSCRKQTGSCRVIRWQCSENE</sequence>
<dbReference type="GeneID" id="61424678"/>
<dbReference type="InterPro" id="IPR025240">
    <property type="entry name" value="DUF4189"/>
</dbReference>
<dbReference type="AlphaFoldDB" id="A0A1B8RF77"/>
<reference evidence="3" key="2">
    <citation type="journal article" date="2016" name="Front. Microbiol.">
        <title>The Regulatory Protein RosR Affects Rhizobium leguminosarum bv. trifolii Protein Profiles, Cell Surface Properties, and Symbiosis with Clover.</title>
        <authorList>
            <person name="Rachwal K."/>
            <person name="Boguszewska A."/>
            <person name="Kopcinska J."/>
            <person name="Karas M."/>
            <person name="Tchorzewski M."/>
            <person name="Janczarek M."/>
        </authorList>
    </citation>
    <scope>NUCLEOTIDE SEQUENCE</scope>
    <source>
        <strain evidence="3">Rt24.2</strain>
    </source>
</reference>
<feature type="signal peptide" evidence="1">
    <location>
        <begin position="1"/>
        <end position="22"/>
    </location>
</feature>
<dbReference type="Pfam" id="PF13827">
    <property type="entry name" value="DUF4189"/>
    <property type="match status" value="1"/>
</dbReference>
<organism evidence="3">
    <name type="scientific">Rhizobium leguminosarum bv. trifolii</name>
    <dbReference type="NCBI Taxonomy" id="386"/>
    <lineage>
        <taxon>Bacteria</taxon>
        <taxon>Pseudomonadati</taxon>
        <taxon>Pseudomonadota</taxon>
        <taxon>Alphaproteobacteria</taxon>
        <taxon>Hyphomicrobiales</taxon>
        <taxon>Rhizobiaceae</taxon>
        <taxon>Rhizobium/Agrobacterium group</taxon>
        <taxon>Rhizobium</taxon>
    </lineage>
</organism>
<dbReference type="RefSeq" id="WP_018446468.1">
    <property type="nucleotide sequence ID" value="NZ_MAMO01000013.1"/>
</dbReference>
<feature type="chain" id="PRO_5014536270" description="DUF4189 domain-containing protein" evidence="1">
    <location>
        <begin position="23"/>
        <end position="122"/>
    </location>
</feature>
<keyword evidence="1" id="KW-0732">Signal</keyword>
<evidence type="ECO:0000259" key="2">
    <source>
        <dbReference type="Pfam" id="PF13827"/>
    </source>
</evidence>
<protein>
    <recommendedName>
        <fullName evidence="2">DUF4189 domain-containing protein</fullName>
    </recommendedName>
</protein>